<evidence type="ECO:0000313" key="3">
    <source>
        <dbReference type="Proteomes" id="UP000320333"/>
    </source>
</evidence>
<dbReference type="OrthoDB" id="6512771at2759"/>
<dbReference type="Gene3D" id="3.30.1370.50">
    <property type="entry name" value="R3H-like domain"/>
    <property type="match status" value="1"/>
</dbReference>
<dbReference type="AlphaFoldDB" id="A0A507FJ77"/>
<evidence type="ECO:0000259" key="1">
    <source>
        <dbReference type="PROSITE" id="PS51061"/>
    </source>
</evidence>
<proteinExistence type="predicted"/>
<protein>
    <recommendedName>
        <fullName evidence="1">R3H domain-containing protein</fullName>
    </recommendedName>
</protein>
<dbReference type="InterPro" id="IPR001374">
    <property type="entry name" value="R3H_dom"/>
</dbReference>
<comment type="caution">
    <text evidence="2">The sequence shown here is derived from an EMBL/GenBank/DDBJ whole genome shotgun (WGS) entry which is preliminary data.</text>
</comment>
<keyword evidence="3" id="KW-1185">Reference proteome</keyword>
<gene>
    <name evidence="2" type="ORF">CcCBS67573_g03007</name>
</gene>
<evidence type="ECO:0000313" key="2">
    <source>
        <dbReference type="EMBL" id="TPX75695.1"/>
    </source>
</evidence>
<dbReference type="Proteomes" id="UP000320333">
    <property type="component" value="Unassembled WGS sequence"/>
</dbReference>
<reference evidence="2 3" key="1">
    <citation type="journal article" date="2019" name="Sci. Rep.">
        <title>Comparative genomics of chytrid fungi reveal insights into the obligate biotrophic and pathogenic lifestyle of Synchytrium endobioticum.</title>
        <authorList>
            <person name="van de Vossenberg B.T.L.H."/>
            <person name="Warris S."/>
            <person name="Nguyen H.D.T."/>
            <person name="van Gent-Pelzer M.P.E."/>
            <person name="Joly D.L."/>
            <person name="van de Geest H.C."/>
            <person name="Bonants P.J.M."/>
            <person name="Smith D.S."/>
            <person name="Levesque C.A."/>
            <person name="van der Lee T.A.J."/>
        </authorList>
    </citation>
    <scope>NUCLEOTIDE SEQUENCE [LARGE SCALE GENOMIC DNA]</scope>
    <source>
        <strain evidence="2 3">CBS 675.73</strain>
    </source>
</reference>
<sequence length="253" mass="28715">MRESEAHLLAYMYANLSCRAVFGGVYCAMWAETEMRSRLHWLLDKENGALGTCPSPVDVDGDLWCNAECEAMAKPENRTVFYTPELVEYAEKHLEFTQLITTAFSNLLQASHKFHTFAPMKLIQRDFIEALAQHYGIPTETEGEDPEAIIVAQRVLASTRLETFLFPVQQLSNQKLFKHRRPAILLTTAIDLKKRGLLLYGVKEEDVDQPPINDSSVERRPKLTKGFARPMAVPVKETIKLSNAFDLLQQGNE</sequence>
<name>A0A507FJ77_9FUNG</name>
<dbReference type="InterPro" id="IPR036867">
    <property type="entry name" value="R3H_dom_sf"/>
</dbReference>
<dbReference type="PROSITE" id="PS51061">
    <property type="entry name" value="R3H"/>
    <property type="match status" value="1"/>
</dbReference>
<dbReference type="EMBL" id="QEAP01000071">
    <property type="protein sequence ID" value="TPX75695.1"/>
    <property type="molecule type" value="Genomic_DNA"/>
</dbReference>
<accession>A0A507FJ77</accession>
<feature type="domain" description="R3H" evidence="1">
    <location>
        <begin position="90"/>
        <end position="156"/>
    </location>
</feature>
<organism evidence="2 3">
    <name type="scientific">Chytriomyces confervae</name>
    <dbReference type="NCBI Taxonomy" id="246404"/>
    <lineage>
        <taxon>Eukaryota</taxon>
        <taxon>Fungi</taxon>
        <taxon>Fungi incertae sedis</taxon>
        <taxon>Chytridiomycota</taxon>
        <taxon>Chytridiomycota incertae sedis</taxon>
        <taxon>Chytridiomycetes</taxon>
        <taxon>Chytridiales</taxon>
        <taxon>Chytriomycetaceae</taxon>
        <taxon>Chytriomyces</taxon>
    </lineage>
</organism>
<dbReference type="GO" id="GO:0003676">
    <property type="term" value="F:nucleic acid binding"/>
    <property type="evidence" value="ECO:0007669"/>
    <property type="project" value="UniProtKB-UniRule"/>
</dbReference>